<comment type="similarity">
    <text evidence="2 12">Belongs to the Nudix hydrolase family.</text>
</comment>
<dbReference type="OrthoDB" id="9810648at2"/>
<keyword evidence="7 12" id="KW-0378">Hydrolase</keyword>
<evidence type="ECO:0000256" key="4">
    <source>
        <dbReference type="ARBA" id="ARBA00022705"/>
    </source>
</evidence>
<dbReference type="Proteomes" id="UP000248889">
    <property type="component" value="Unassembled WGS sequence"/>
</dbReference>
<dbReference type="GO" id="GO:0035539">
    <property type="term" value="F:8-oxo-7,8-dihydrodeoxyguanosine triphosphate pyrophosphatase activity"/>
    <property type="evidence" value="ECO:0007669"/>
    <property type="project" value="UniProtKB-EC"/>
</dbReference>
<dbReference type="Pfam" id="PF00293">
    <property type="entry name" value="NUDIX"/>
    <property type="match status" value="1"/>
</dbReference>
<evidence type="ECO:0000256" key="11">
    <source>
        <dbReference type="ARBA" id="ARBA00038905"/>
    </source>
</evidence>
<evidence type="ECO:0000313" key="15">
    <source>
        <dbReference type="Proteomes" id="UP000248889"/>
    </source>
</evidence>
<dbReference type="InterPro" id="IPR020084">
    <property type="entry name" value="NUDIX_hydrolase_CS"/>
</dbReference>
<evidence type="ECO:0000256" key="3">
    <source>
        <dbReference type="ARBA" id="ARBA00022457"/>
    </source>
</evidence>
<evidence type="ECO:0000256" key="7">
    <source>
        <dbReference type="ARBA" id="ARBA00022801"/>
    </source>
</evidence>
<evidence type="ECO:0000259" key="13">
    <source>
        <dbReference type="PROSITE" id="PS51462"/>
    </source>
</evidence>
<dbReference type="InterPro" id="IPR000086">
    <property type="entry name" value="NUDIX_hydrolase_dom"/>
</dbReference>
<evidence type="ECO:0000256" key="6">
    <source>
        <dbReference type="ARBA" id="ARBA00022763"/>
    </source>
</evidence>
<reference evidence="14 15" key="1">
    <citation type="submission" date="2018-06" db="EMBL/GenBank/DDBJ databases">
        <title>Streptacidiphilus pinicola sp. nov., isolated from pine grove soil.</title>
        <authorList>
            <person name="Roh S.G."/>
            <person name="Park S."/>
            <person name="Kim M.-K."/>
            <person name="Yun B.-R."/>
            <person name="Park J."/>
            <person name="Kim M.J."/>
            <person name="Kim Y.S."/>
            <person name="Kim S.B."/>
        </authorList>
    </citation>
    <scope>NUCLEOTIDE SEQUENCE [LARGE SCALE GENOMIC DNA]</scope>
    <source>
        <strain evidence="14 15">MMS16-CNU450</strain>
    </source>
</reference>
<dbReference type="PRINTS" id="PR00502">
    <property type="entry name" value="NUDIXFAMILY"/>
</dbReference>
<keyword evidence="3" id="KW-0515">Mutator protein</keyword>
<evidence type="ECO:0000256" key="5">
    <source>
        <dbReference type="ARBA" id="ARBA00022723"/>
    </source>
</evidence>
<dbReference type="Gene3D" id="3.90.79.10">
    <property type="entry name" value="Nucleoside Triphosphate Pyrophosphohydrolase"/>
    <property type="match status" value="1"/>
</dbReference>
<protein>
    <recommendedName>
        <fullName evidence="11">8-oxo-dGTP diphosphatase</fullName>
        <ecNumber evidence="11">3.6.1.55</ecNumber>
    </recommendedName>
</protein>
<dbReference type="GO" id="GO:0044716">
    <property type="term" value="F:8-oxo-GDP phosphatase activity"/>
    <property type="evidence" value="ECO:0007669"/>
    <property type="project" value="TreeGrafter"/>
</dbReference>
<keyword evidence="6" id="KW-0227">DNA damage</keyword>
<evidence type="ECO:0000256" key="9">
    <source>
        <dbReference type="ARBA" id="ARBA00023204"/>
    </source>
</evidence>
<dbReference type="PANTHER" id="PTHR47707:SF1">
    <property type="entry name" value="NUDIX HYDROLASE FAMILY PROTEIN"/>
    <property type="match status" value="1"/>
</dbReference>
<dbReference type="PROSITE" id="PS51462">
    <property type="entry name" value="NUDIX"/>
    <property type="match status" value="1"/>
</dbReference>
<keyword evidence="15" id="KW-1185">Reference proteome</keyword>
<dbReference type="GO" id="GO:0006260">
    <property type="term" value="P:DNA replication"/>
    <property type="evidence" value="ECO:0007669"/>
    <property type="project" value="UniProtKB-KW"/>
</dbReference>
<evidence type="ECO:0000313" key="14">
    <source>
        <dbReference type="EMBL" id="RAG84689.1"/>
    </source>
</evidence>
<comment type="cofactor">
    <cofactor evidence="1">
        <name>Mg(2+)</name>
        <dbReference type="ChEBI" id="CHEBI:18420"/>
    </cofactor>
</comment>
<dbReference type="GO" id="GO:0044715">
    <property type="term" value="F:8-oxo-dGDP phosphatase activity"/>
    <property type="evidence" value="ECO:0007669"/>
    <property type="project" value="TreeGrafter"/>
</dbReference>
<feature type="domain" description="Nudix hydrolase" evidence="13">
    <location>
        <begin position="7"/>
        <end position="135"/>
    </location>
</feature>
<accession>A0A2X0KBM8</accession>
<keyword evidence="5" id="KW-0479">Metal-binding</keyword>
<keyword evidence="4" id="KW-0235">DNA replication</keyword>
<evidence type="ECO:0000256" key="8">
    <source>
        <dbReference type="ARBA" id="ARBA00022842"/>
    </source>
</evidence>
<dbReference type="RefSeq" id="WP_111501678.1">
    <property type="nucleotide sequence ID" value="NZ_QKYN01000061.1"/>
</dbReference>
<comment type="catalytic activity">
    <reaction evidence="10">
        <text>8-oxo-dGTP + H2O = 8-oxo-dGMP + diphosphate + H(+)</text>
        <dbReference type="Rhea" id="RHEA:31575"/>
        <dbReference type="ChEBI" id="CHEBI:15377"/>
        <dbReference type="ChEBI" id="CHEBI:15378"/>
        <dbReference type="ChEBI" id="CHEBI:33019"/>
        <dbReference type="ChEBI" id="CHEBI:63224"/>
        <dbReference type="ChEBI" id="CHEBI:77896"/>
        <dbReference type="EC" id="3.6.1.55"/>
    </reaction>
</comment>
<dbReference type="InterPro" id="IPR015797">
    <property type="entry name" value="NUDIX_hydrolase-like_dom_sf"/>
</dbReference>
<proteinExistence type="inferred from homology"/>
<dbReference type="GO" id="GO:0008413">
    <property type="term" value="F:8-oxo-7,8-dihydroguanosine triphosphate pyrophosphatase activity"/>
    <property type="evidence" value="ECO:0007669"/>
    <property type="project" value="TreeGrafter"/>
</dbReference>
<dbReference type="AlphaFoldDB" id="A0A2X0KBM8"/>
<organism evidence="14 15">
    <name type="scientific">Streptacidiphilus pinicola</name>
    <dbReference type="NCBI Taxonomy" id="2219663"/>
    <lineage>
        <taxon>Bacteria</taxon>
        <taxon>Bacillati</taxon>
        <taxon>Actinomycetota</taxon>
        <taxon>Actinomycetes</taxon>
        <taxon>Kitasatosporales</taxon>
        <taxon>Streptomycetaceae</taxon>
        <taxon>Streptacidiphilus</taxon>
    </lineage>
</organism>
<dbReference type="CDD" id="cd03425">
    <property type="entry name" value="NUDIX_MutT_NudA_like"/>
    <property type="match status" value="1"/>
</dbReference>
<dbReference type="GO" id="GO:0006281">
    <property type="term" value="P:DNA repair"/>
    <property type="evidence" value="ECO:0007669"/>
    <property type="project" value="UniProtKB-KW"/>
</dbReference>
<comment type="caution">
    <text evidence="14">The sequence shown here is derived from an EMBL/GenBank/DDBJ whole genome shotgun (WGS) entry which is preliminary data.</text>
</comment>
<dbReference type="InterPro" id="IPR047127">
    <property type="entry name" value="MutT-like"/>
</dbReference>
<keyword evidence="9" id="KW-0234">DNA repair</keyword>
<dbReference type="GO" id="GO:0046872">
    <property type="term" value="F:metal ion binding"/>
    <property type="evidence" value="ECO:0007669"/>
    <property type="project" value="UniProtKB-KW"/>
</dbReference>
<evidence type="ECO:0000256" key="10">
    <source>
        <dbReference type="ARBA" id="ARBA00035861"/>
    </source>
</evidence>
<name>A0A2X0KBM8_9ACTN</name>
<dbReference type="EMBL" id="QKYN01000061">
    <property type="protein sequence ID" value="RAG84689.1"/>
    <property type="molecule type" value="Genomic_DNA"/>
</dbReference>
<sequence length="135" mass="14850">MYWVTPAVRVVVGAALFDASGRHVLAARRSAPEALAGRWEFPGGKVEPGETVPAALERELREELGVVARAGERLPGACEVRPGLELQIWTASLLAGDPHPLEDHDQLRWLDATTLDSVDWLPQDRFALPHVEQML</sequence>
<evidence type="ECO:0000256" key="1">
    <source>
        <dbReference type="ARBA" id="ARBA00001946"/>
    </source>
</evidence>
<evidence type="ECO:0000256" key="2">
    <source>
        <dbReference type="ARBA" id="ARBA00005582"/>
    </source>
</evidence>
<keyword evidence="8" id="KW-0460">Magnesium</keyword>
<dbReference type="InterPro" id="IPR020476">
    <property type="entry name" value="Nudix_hydrolase"/>
</dbReference>
<gene>
    <name evidence="14" type="ORF">DN069_15745</name>
</gene>
<dbReference type="EC" id="3.6.1.55" evidence="11"/>
<evidence type="ECO:0000256" key="12">
    <source>
        <dbReference type="RuleBase" id="RU003476"/>
    </source>
</evidence>
<dbReference type="PANTHER" id="PTHR47707">
    <property type="entry name" value="8-OXO-DGTP DIPHOSPHATASE"/>
    <property type="match status" value="1"/>
</dbReference>
<dbReference type="SUPFAM" id="SSF55811">
    <property type="entry name" value="Nudix"/>
    <property type="match status" value="1"/>
</dbReference>
<dbReference type="PROSITE" id="PS00893">
    <property type="entry name" value="NUDIX_BOX"/>
    <property type="match status" value="1"/>
</dbReference>